<dbReference type="Gene3D" id="3.30.40.10">
    <property type="entry name" value="Zinc/RING finger domain, C3HC4 (zinc finger)"/>
    <property type="match status" value="1"/>
</dbReference>
<feature type="region of interest" description="Disordered" evidence="10">
    <location>
        <begin position="750"/>
        <end position="772"/>
    </location>
</feature>
<feature type="compositionally biased region" description="Polar residues" evidence="10">
    <location>
        <begin position="422"/>
        <end position="435"/>
    </location>
</feature>
<organism evidence="13 14">
    <name type="scientific">Galemys pyrenaicus</name>
    <name type="common">Iberian desman</name>
    <name type="synonym">Pyrenean desman</name>
    <dbReference type="NCBI Taxonomy" id="202257"/>
    <lineage>
        <taxon>Eukaryota</taxon>
        <taxon>Metazoa</taxon>
        <taxon>Chordata</taxon>
        <taxon>Craniata</taxon>
        <taxon>Vertebrata</taxon>
        <taxon>Euteleostomi</taxon>
        <taxon>Mammalia</taxon>
        <taxon>Eutheria</taxon>
        <taxon>Laurasiatheria</taxon>
        <taxon>Eulipotyphla</taxon>
        <taxon>Talpidae</taxon>
        <taxon>Galemys</taxon>
    </lineage>
</organism>
<evidence type="ECO:0000256" key="7">
    <source>
        <dbReference type="ARBA" id="ARBA00022786"/>
    </source>
</evidence>
<evidence type="ECO:0000256" key="8">
    <source>
        <dbReference type="ARBA" id="ARBA00022833"/>
    </source>
</evidence>
<feature type="compositionally biased region" description="Polar residues" evidence="10">
    <location>
        <begin position="46"/>
        <end position="63"/>
    </location>
</feature>
<keyword evidence="4" id="KW-0808">Transferase</keyword>
<dbReference type="InterPro" id="IPR013083">
    <property type="entry name" value="Znf_RING/FYVE/PHD"/>
</dbReference>
<feature type="compositionally biased region" description="Polar residues" evidence="10">
    <location>
        <begin position="675"/>
        <end position="690"/>
    </location>
</feature>
<dbReference type="PANTHER" id="PTHR14471:SF5">
    <property type="entry name" value="E3 UBIQUITIN-PROTEIN LIGASE MARCHF10-RELATED"/>
    <property type="match status" value="1"/>
</dbReference>
<dbReference type="GO" id="GO:0008270">
    <property type="term" value="F:zinc ion binding"/>
    <property type="evidence" value="ECO:0007669"/>
    <property type="project" value="UniProtKB-KW"/>
</dbReference>
<protein>
    <recommendedName>
        <fullName evidence="3">RING-type E3 ubiquitin transferase</fullName>
        <ecNumber evidence="3">2.3.2.27</ecNumber>
    </recommendedName>
</protein>
<keyword evidence="5" id="KW-0479">Metal-binding</keyword>
<feature type="domain" description="ASD1" evidence="12">
    <location>
        <begin position="22"/>
        <end position="113"/>
    </location>
</feature>
<comment type="caution">
    <text evidence="13">The sequence shown here is derived from an EMBL/GenBank/DDBJ whole genome shotgun (WGS) entry which is preliminary data.</text>
</comment>
<keyword evidence="6" id="KW-0863">Zinc-finger</keyword>
<feature type="region of interest" description="Disordered" evidence="10">
    <location>
        <begin position="320"/>
        <end position="366"/>
    </location>
</feature>
<dbReference type="EC" id="2.3.2.27" evidence="3"/>
<dbReference type="OrthoDB" id="264354at2759"/>
<dbReference type="SUPFAM" id="SSF57850">
    <property type="entry name" value="RING/U-box"/>
    <property type="match status" value="1"/>
</dbReference>
<gene>
    <name evidence="13" type="ORF">J0S82_005577</name>
</gene>
<evidence type="ECO:0000313" key="13">
    <source>
        <dbReference type="EMBL" id="KAG8505132.1"/>
    </source>
</evidence>
<reference evidence="13" key="1">
    <citation type="journal article" date="2021" name="Evol. Appl.">
        <title>The genome of the Pyrenean desman and the effects of bottlenecks and inbreeding on the genomic landscape of an endangered species.</title>
        <authorList>
            <person name="Escoda L."/>
            <person name="Castresana J."/>
        </authorList>
    </citation>
    <scope>NUCLEOTIDE SEQUENCE</scope>
    <source>
        <strain evidence="13">IBE-C5619</strain>
    </source>
</reference>
<comment type="catalytic activity">
    <reaction evidence="1">
        <text>S-ubiquitinyl-[E2 ubiquitin-conjugating enzyme]-L-cysteine + [acceptor protein]-L-lysine = [E2 ubiquitin-conjugating enzyme]-L-cysteine + N(6)-ubiquitinyl-[acceptor protein]-L-lysine.</text>
        <dbReference type="EC" id="2.3.2.27"/>
    </reaction>
</comment>
<evidence type="ECO:0000259" key="11">
    <source>
        <dbReference type="PROSITE" id="PS51292"/>
    </source>
</evidence>
<keyword evidence="7" id="KW-0833">Ubl conjugation pathway</keyword>
<feature type="compositionally biased region" description="Polar residues" evidence="10">
    <location>
        <begin position="386"/>
        <end position="396"/>
    </location>
</feature>
<dbReference type="InterPro" id="IPR014800">
    <property type="entry name" value="ASD1_dom"/>
</dbReference>
<name>A0A8J6DCA5_GALPY</name>
<comment type="pathway">
    <text evidence="2">Protein modification; protein ubiquitination.</text>
</comment>
<proteinExistence type="predicted"/>
<dbReference type="InterPro" id="IPR011016">
    <property type="entry name" value="Znf_RING-CH"/>
</dbReference>
<feature type="region of interest" description="Disordered" evidence="10">
    <location>
        <begin position="378"/>
        <end position="453"/>
    </location>
</feature>
<evidence type="ECO:0000259" key="12">
    <source>
        <dbReference type="PROSITE" id="PS51306"/>
    </source>
</evidence>
<evidence type="ECO:0000256" key="2">
    <source>
        <dbReference type="ARBA" id="ARBA00004906"/>
    </source>
</evidence>
<feature type="domain" description="RING-CH-type" evidence="11">
    <location>
        <begin position="833"/>
        <end position="903"/>
    </location>
</feature>
<keyword evidence="9" id="KW-0009">Actin-binding</keyword>
<feature type="region of interest" description="Disordered" evidence="10">
    <location>
        <begin position="548"/>
        <end position="616"/>
    </location>
</feature>
<feature type="compositionally biased region" description="Basic and acidic residues" evidence="10">
    <location>
        <begin position="808"/>
        <end position="822"/>
    </location>
</feature>
<evidence type="ECO:0000256" key="10">
    <source>
        <dbReference type="SAM" id="MobiDB-lite"/>
    </source>
</evidence>
<dbReference type="PROSITE" id="PS51306">
    <property type="entry name" value="ASD1"/>
    <property type="match status" value="1"/>
</dbReference>
<dbReference type="Proteomes" id="UP000700334">
    <property type="component" value="Unassembled WGS sequence"/>
</dbReference>
<feature type="region of interest" description="Disordered" evidence="10">
    <location>
        <begin position="799"/>
        <end position="822"/>
    </location>
</feature>
<evidence type="ECO:0000256" key="1">
    <source>
        <dbReference type="ARBA" id="ARBA00000900"/>
    </source>
</evidence>
<evidence type="ECO:0000256" key="6">
    <source>
        <dbReference type="ARBA" id="ARBA00022771"/>
    </source>
</evidence>
<dbReference type="AlphaFoldDB" id="A0A8J6DCA5"/>
<dbReference type="GO" id="GO:0061630">
    <property type="term" value="F:ubiquitin protein ligase activity"/>
    <property type="evidence" value="ECO:0007669"/>
    <property type="project" value="UniProtKB-EC"/>
</dbReference>
<dbReference type="PROSITE" id="PS51292">
    <property type="entry name" value="ZF_RING_CH"/>
    <property type="match status" value="1"/>
</dbReference>
<feature type="non-terminal residue" evidence="13">
    <location>
        <position position="982"/>
    </location>
</feature>
<dbReference type="EMBL" id="JAGFMF010012271">
    <property type="protein sequence ID" value="KAG8505132.1"/>
    <property type="molecule type" value="Genomic_DNA"/>
</dbReference>
<accession>A0A8J6DCA5</accession>
<dbReference type="PANTHER" id="PTHR14471">
    <property type="entry name" value="MARCH7/10 E3 UBIQUITIN PROTEIN LIGASE FAMILY MEMBER"/>
    <property type="match status" value="1"/>
</dbReference>
<feature type="compositionally biased region" description="Basic and acidic residues" evidence="10">
    <location>
        <begin position="582"/>
        <end position="594"/>
    </location>
</feature>
<dbReference type="InterPro" id="IPR052297">
    <property type="entry name" value="RING-CH-type_E3_ubiq-ligase"/>
</dbReference>
<evidence type="ECO:0000256" key="4">
    <source>
        <dbReference type="ARBA" id="ARBA00022679"/>
    </source>
</evidence>
<dbReference type="Pfam" id="PF12906">
    <property type="entry name" value="RINGv"/>
    <property type="match status" value="1"/>
</dbReference>
<feature type="region of interest" description="Disordered" evidence="10">
    <location>
        <begin position="493"/>
        <end position="517"/>
    </location>
</feature>
<dbReference type="SMART" id="SM00744">
    <property type="entry name" value="RINGv"/>
    <property type="match status" value="1"/>
</dbReference>
<evidence type="ECO:0000256" key="9">
    <source>
        <dbReference type="PROSITE-ProRule" id="PRU00637"/>
    </source>
</evidence>
<keyword evidence="8" id="KW-0862">Zinc</keyword>
<evidence type="ECO:0000256" key="5">
    <source>
        <dbReference type="ARBA" id="ARBA00022723"/>
    </source>
</evidence>
<evidence type="ECO:0000256" key="3">
    <source>
        <dbReference type="ARBA" id="ARBA00012483"/>
    </source>
</evidence>
<feature type="compositionally biased region" description="Low complexity" evidence="10">
    <location>
        <begin position="751"/>
        <end position="762"/>
    </location>
</feature>
<feature type="region of interest" description="Disordered" evidence="10">
    <location>
        <begin position="46"/>
        <end position="121"/>
    </location>
</feature>
<feature type="region of interest" description="Disordered" evidence="10">
    <location>
        <begin position="663"/>
        <end position="720"/>
    </location>
</feature>
<evidence type="ECO:0000313" key="14">
    <source>
        <dbReference type="Proteomes" id="UP000700334"/>
    </source>
</evidence>
<dbReference type="GO" id="GO:0051015">
    <property type="term" value="F:actin filament binding"/>
    <property type="evidence" value="ECO:0007669"/>
    <property type="project" value="InterPro"/>
</dbReference>
<sequence>CADVLRGGDRHGGDLFRVEFVLRRAQSFKIGQGVFRVRSLEDGNATAVSDNKGQNQQQLAQSCSEEEPVAEETRPSTKISGAKSDSRLPAIEQTSVKQKHKSTMTPRKLEKAGPSKPSPGDNSEHPLFCVEYSPYCSVFAFSPTLQPNTNYCCLLLPLVPPASPAASPAAFPAAPPAASPAAQDPCPHFPQVPFLPFPGPPSASPLSPTNSSLGPGPESPASLCYFPISRPTPAETPVLCLPGPRRPSRIYLMCQSRVRADLEDVKLALKGLLAGAGRRECFWEGGAGLRRFSYKRFIIEKILHLPAIQAPQILSKKRRPNLGRLTVSPERQSLRAAGERGRPRPQLPPKAPALKGADSVAQQESLMWTSDTKLKRMIRERRRLVPSSQKTMVTDNTPERAKKGDPSALPQNEPPPALSQVFLGTNSPHSPSSESLGPPLTATMGGPRRAPFRFRDEDFYSVLSLNTGREDDDTDEETQEEEELLLVGMHALHSPSSHKRSPFLGASTTLSKNKNFEGHPENCRAHCMRGEPVHSSLRLSQVLEPAPEQLPLGPSVTPEPVLPDGVAAKENPSDDSEDEEKAFDSWDTKSKTSLDESSAEDVPSDRTSLGNRPGLHDYERDWQVYLNSSSSSLDYFLSGRPTPPRASMSSSYNTAGSLMPSVLSNNFPVDPRTPPTSAHSSDAEGNSRFSVRQPLSPIKNRNPPAKTDNHSHLPVDNAPEFDVRGAEDTTLTNQSQGAPLYTGRFLVNPRSSSSLEESSSSSPPGMNLQGHLHMSGSLQENIPLTLLTLSNFPNHSSGVSRMAVSGSTDKEATKTKADPEKLKKLQESLLEEDSEEEGDSCRICQIAGGSPTNPLLEPCGCVGSLQFVHQECLKKWLKVKITSGADLGAIKTCEMCKQGLLVDLDDFNVTELYQKHQQSRAQNELMNSGLYLVLLLHLYEQRFAELMRLNYNRVARERVSVTLPHHPAAAPTLPPLTSCAVC</sequence>
<keyword evidence="14" id="KW-1185">Reference proteome</keyword>